<evidence type="ECO:0000313" key="3">
    <source>
        <dbReference type="Proteomes" id="UP000195024"/>
    </source>
</evidence>
<sequence length="130" mass="15078">MKRILVIVLGITVLLSGSMFWNSKDVAAKEQSGTYLLGCTMRIEGKQYKWREASFGGTNRGYEINPGKYRYQLSPNPHKDPWYNKNQLKFYNQGADQIEKQANEEKWQSKGWPDTIKNITIHGIEYTLTK</sequence>
<reference evidence="2 3" key="1">
    <citation type="submission" date="2017-05" db="EMBL/GenBank/DDBJ databases">
        <title>The Genome Sequence of Enterococcus mundtii 6B1_DIV0119.</title>
        <authorList>
            <consortium name="The Broad Institute Genomics Platform"/>
            <consortium name="The Broad Institute Genomic Center for Infectious Diseases"/>
            <person name="Earl A."/>
            <person name="Manson A."/>
            <person name="Schwartman J."/>
            <person name="Gilmore M."/>
            <person name="Abouelleil A."/>
            <person name="Cao P."/>
            <person name="Chapman S."/>
            <person name="Cusick C."/>
            <person name="Shea T."/>
            <person name="Young S."/>
            <person name="Neafsey D."/>
            <person name="Nusbaum C."/>
            <person name="Birren B."/>
        </authorList>
    </citation>
    <scope>NUCLEOTIDE SEQUENCE [LARGE SCALE GENOMIC DNA]</scope>
    <source>
        <strain evidence="2 3">6B1_DIV0119</strain>
    </source>
</reference>
<accession>A0A1L8UIS8</accession>
<evidence type="ECO:0000313" key="2">
    <source>
        <dbReference type="EMBL" id="OTP27681.1"/>
    </source>
</evidence>
<evidence type="ECO:0000313" key="1">
    <source>
        <dbReference type="EMBL" id="GEL80113.1"/>
    </source>
</evidence>
<keyword evidence="4" id="KW-1185">Reference proteome</keyword>
<name>A0A1L8UIS8_ENTMU</name>
<dbReference type="Proteomes" id="UP000321175">
    <property type="component" value="Unassembled WGS sequence"/>
</dbReference>
<organism evidence="2 3">
    <name type="scientific">Enterococcus mundtii</name>
    <dbReference type="NCBI Taxonomy" id="53346"/>
    <lineage>
        <taxon>Bacteria</taxon>
        <taxon>Bacillati</taxon>
        <taxon>Bacillota</taxon>
        <taxon>Bacilli</taxon>
        <taxon>Lactobacillales</taxon>
        <taxon>Enterococcaceae</taxon>
        <taxon>Enterococcus</taxon>
    </lineage>
</organism>
<dbReference type="EMBL" id="NGMS01000001">
    <property type="protein sequence ID" value="OTP27681.1"/>
    <property type="molecule type" value="Genomic_DNA"/>
</dbReference>
<protein>
    <submittedName>
        <fullName evidence="2">Uncharacterized protein</fullName>
    </submittedName>
</protein>
<dbReference type="EMBL" id="BJWA01000007">
    <property type="protein sequence ID" value="GEL80113.1"/>
    <property type="molecule type" value="Genomic_DNA"/>
</dbReference>
<gene>
    <name evidence="2" type="ORF">A5802_001417</name>
    <name evidence="1" type="ORF">EMU01_12570</name>
</gene>
<dbReference type="RefSeq" id="WP_071868102.1">
    <property type="nucleotide sequence ID" value="NZ_BJWA01000007.1"/>
</dbReference>
<evidence type="ECO:0000313" key="4">
    <source>
        <dbReference type="Proteomes" id="UP000321175"/>
    </source>
</evidence>
<dbReference type="Proteomes" id="UP000195024">
    <property type="component" value="Unassembled WGS sequence"/>
</dbReference>
<comment type="caution">
    <text evidence="2">The sequence shown here is derived from an EMBL/GenBank/DDBJ whole genome shotgun (WGS) entry which is preliminary data.</text>
</comment>
<dbReference type="AlphaFoldDB" id="A0A1L8UIS8"/>
<reference evidence="1 4" key="2">
    <citation type="submission" date="2019-07" db="EMBL/GenBank/DDBJ databases">
        <title>Whole genome shotgun sequence of Enterococcus mundtii NBRC 100490.</title>
        <authorList>
            <person name="Hosoyama A."/>
            <person name="Uohara A."/>
            <person name="Ohji S."/>
            <person name="Ichikawa N."/>
        </authorList>
    </citation>
    <scope>NUCLEOTIDE SEQUENCE [LARGE SCALE GENOMIC DNA]</scope>
    <source>
        <strain evidence="1 4">NBRC 100490</strain>
    </source>
</reference>
<dbReference type="GeneID" id="60999728"/>
<proteinExistence type="predicted"/>